<dbReference type="STRING" id="1293045.H663_08390"/>
<evidence type="ECO:0000313" key="2">
    <source>
        <dbReference type="Proteomes" id="UP000037507"/>
    </source>
</evidence>
<comment type="caution">
    <text evidence="1">The sequence shown here is derived from an EMBL/GenBank/DDBJ whole genome shotgun (WGS) entry which is preliminary data.</text>
</comment>
<gene>
    <name evidence="1" type="ORF">H663_010590</name>
</gene>
<evidence type="ECO:0008006" key="3">
    <source>
        <dbReference type="Google" id="ProtNLM"/>
    </source>
</evidence>
<organism evidence="1 2">
    <name type="scientific">Limnohabitans planktonicus II-D5</name>
    <dbReference type="NCBI Taxonomy" id="1293045"/>
    <lineage>
        <taxon>Bacteria</taxon>
        <taxon>Pseudomonadati</taxon>
        <taxon>Pseudomonadota</taxon>
        <taxon>Betaproteobacteria</taxon>
        <taxon>Burkholderiales</taxon>
        <taxon>Comamonadaceae</taxon>
        <taxon>Limnohabitans</taxon>
    </lineage>
</organism>
<proteinExistence type="predicted"/>
<protein>
    <recommendedName>
        <fullName evidence="3">Addiction module protein</fullName>
    </recommendedName>
</protein>
<keyword evidence="2" id="KW-1185">Reference proteome</keyword>
<dbReference type="InterPro" id="IPR013406">
    <property type="entry name" value="CHP02574_addiction_mod"/>
</dbReference>
<dbReference type="Pfam" id="PF09720">
    <property type="entry name" value="Unstab_antitox"/>
    <property type="match status" value="1"/>
</dbReference>
<evidence type="ECO:0000313" key="1">
    <source>
        <dbReference type="EMBL" id="PVE42736.1"/>
    </source>
</evidence>
<dbReference type="Proteomes" id="UP000037507">
    <property type="component" value="Unassembled WGS sequence"/>
</dbReference>
<sequence>MSTLIEQIQQLSKVEKIQLVLQVWDDIAQDPQSAPAVPLLVQQEVLRRSAVIHANPKTSSTLQDIAQRLGVKL</sequence>
<dbReference type="AlphaFoldDB" id="A0A2T7UDH3"/>
<dbReference type="NCBIfam" id="TIGR02574">
    <property type="entry name" value="stabl_TIGR02574"/>
    <property type="match status" value="1"/>
</dbReference>
<accession>A0A2T7UDH3</accession>
<name>A0A2T7UDH3_9BURK</name>
<dbReference type="EMBL" id="LFYT02000011">
    <property type="protein sequence ID" value="PVE42736.1"/>
    <property type="molecule type" value="Genomic_DNA"/>
</dbReference>
<dbReference type="RefSeq" id="WP_053172065.1">
    <property type="nucleotide sequence ID" value="NZ_LFYT02000011.1"/>
</dbReference>
<reference evidence="1" key="1">
    <citation type="submission" date="2017-04" db="EMBL/GenBank/DDBJ databases">
        <title>Unexpected and diverse lifestyles within the genus Limnohabitans.</title>
        <authorList>
            <person name="Kasalicky V."/>
            <person name="Mehrshad M."/>
            <person name="Andrei S.-A."/>
            <person name="Salcher M."/>
            <person name="Kratochvilova H."/>
            <person name="Simek K."/>
            <person name="Ghai R."/>
        </authorList>
    </citation>
    <scope>NUCLEOTIDE SEQUENCE [LARGE SCALE GENOMIC DNA]</scope>
    <source>
        <strain evidence="1">II-D5</strain>
    </source>
</reference>
<dbReference type="OrthoDB" id="8909055at2"/>